<evidence type="ECO:0000313" key="2">
    <source>
        <dbReference type="Proteomes" id="UP000306790"/>
    </source>
</evidence>
<dbReference type="RefSeq" id="WP_048221549.1">
    <property type="nucleotide sequence ID" value="NZ_QFVP01000013.1"/>
</dbReference>
<accession>A0ABY2PQK1</accession>
<keyword evidence="2" id="KW-1185">Reference proteome</keyword>
<evidence type="ECO:0000313" key="1">
    <source>
        <dbReference type="EMBL" id="THE35311.1"/>
    </source>
</evidence>
<organism evidence="1 2">
    <name type="scientific">Citrobacter murliniae</name>
    <dbReference type="NCBI Taxonomy" id="67829"/>
    <lineage>
        <taxon>Bacteria</taxon>
        <taxon>Pseudomonadati</taxon>
        <taxon>Pseudomonadota</taxon>
        <taxon>Gammaproteobacteria</taxon>
        <taxon>Enterobacterales</taxon>
        <taxon>Enterobacteriaceae</taxon>
        <taxon>Citrobacter</taxon>
        <taxon>Citrobacter freundii complex</taxon>
    </lineage>
</organism>
<gene>
    <name evidence="1" type="ORF">DJ535_18740</name>
</gene>
<dbReference type="PANTHER" id="PTHR30632:SF0">
    <property type="entry name" value="SULFATE-BINDING PROTEIN"/>
    <property type="match status" value="1"/>
</dbReference>
<name>A0ABY2PQK1_9ENTR</name>
<dbReference type="Gene3D" id="3.40.190.10">
    <property type="entry name" value="Periplasmic binding protein-like II"/>
    <property type="match status" value="2"/>
</dbReference>
<dbReference type="PANTHER" id="PTHR30632">
    <property type="entry name" value="MOLYBDATE-BINDING PERIPLASMIC PROTEIN"/>
    <property type="match status" value="1"/>
</dbReference>
<proteinExistence type="predicted"/>
<sequence>MSASVPLFAAGSLRPALTPLISHFTRLSGIDFTVEYGPAGLLRERIEAGEPCALFASANRAHPQQLLSSRKAVSVQTFSRNQLSLTTARPGEWLDLLRDPTLRIGTSTPGCDPCGDYTWAFFEKLDLLEAGLGQQLRERATALVGGRDSLNVPKGELASAWVIRQGLADLFIGYAHYAKTLCGQPDVRCVAIPPEHNVQCEYQLAILDASKEVMALVEFILTSGGQEFLTAAGFLPLSDGSQTGAQ</sequence>
<dbReference type="InterPro" id="IPR050682">
    <property type="entry name" value="ModA/WtpA"/>
</dbReference>
<dbReference type="Proteomes" id="UP000306790">
    <property type="component" value="Unassembled WGS sequence"/>
</dbReference>
<comment type="caution">
    <text evidence="1">The sequence shown here is derived from an EMBL/GenBank/DDBJ whole genome shotgun (WGS) entry which is preliminary data.</text>
</comment>
<protein>
    <submittedName>
        <fullName evidence="1">Molybdate ABC transporter substrate-binding protein</fullName>
    </submittedName>
</protein>
<reference evidence="1 2" key="1">
    <citation type="submission" date="2018-05" db="EMBL/GenBank/DDBJ databases">
        <title>Isolation and genomic analyses of lactose-positive bacteria from faecal samples of preterm neonates.</title>
        <authorList>
            <person name="Chen Y."/>
            <person name="Brook T.C."/>
            <person name="O'Neill I."/>
            <person name="Soe C.Z."/>
            <person name="Hall L.J."/>
            <person name="Hoyles L."/>
        </authorList>
    </citation>
    <scope>NUCLEOTIDE SEQUENCE [LARGE SCALE GENOMIC DNA]</scope>
    <source>
        <strain evidence="1 2">P080C CL</strain>
    </source>
</reference>
<dbReference type="SUPFAM" id="SSF53850">
    <property type="entry name" value="Periplasmic binding protein-like II"/>
    <property type="match status" value="1"/>
</dbReference>
<dbReference type="EMBL" id="QFVP01000013">
    <property type="protein sequence ID" value="THE35311.1"/>
    <property type="molecule type" value="Genomic_DNA"/>
</dbReference>
<dbReference type="Pfam" id="PF13531">
    <property type="entry name" value="SBP_bac_11"/>
    <property type="match status" value="1"/>
</dbReference>